<organism evidence="2 3">
    <name type="scientific">Peribacillus butanolivorans</name>
    <dbReference type="NCBI Taxonomy" id="421767"/>
    <lineage>
        <taxon>Bacteria</taxon>
        <taxon>Bacillati</taxon>
        <taxon>Bacillota</taxon>
        <taxon>Bacilli</taxon>
        <taxon>Bacillales</taxon>
        <taxon>Bacillaceae</taxon>
        <taxon>Peribacillus</taxon>
    </lineage>
</organism>
<reference evidence="2 3" key="1">
    <citation type="submission" date="2017-09" db="EMBL/GenBank/DDBJ databases">
        <title>Large-scale bioinformatics analysis of Bacillus genomes uncovers conserved roles of natural products in bacterial physiology.</title>
        <authorList>
            <consortium name="Agbiome Team Llc"/>
            <person name="Bleich R.M."/>
            <person name="Kirk G.J."/>
            <person name="Santa Maria K.C."/>
            <person name="Allen S.E."/>
            <person name="Farag S."/>
            <person name="Shank E.A."/>
            <person name="Bowers A."/>
        </authorList>
    </citation>
    <scope>NUCLEOTIDE SEQUENCE [LARGE SCALE GENOMIC DNA]</scope>
    <source>
        <strain evidence="2 3">AFS003229</strain>
    </source>
</reference>
<evidence type="ECO:0000259" key="1">
    <source>
        <dbReference type="Pfam" id="PF00144"/>
    </source>
</evidence>
<dbReference type="PANTHER" id="PTHR43283:SF7">
    <property type="entry name" value="BETA-LACTAMASE-RELATED DOMAIN-CONTAINING PROTEIN"/>
    <property type="match status" value="1"/>
</dbReference>
<dbReference type="InterPro" id="IPR050789">
    <property type="entry name" value="Diverse_Enzym_Activities"/>
</dbReference>
<dbReference type="Pfam" id="PF00144">
    <property type="entry name" value="Beta-lactamase"/>
    <property type="match status" value="1"/>
</dbReference>
<dbReference type="InterPro" id="IPR001466">
    <property type="entry name" value="Beta-lactam-related"/>
</dbReference>
<accession>A0AAX0RY88</accession>
<evidence type="ECO:0000313" key="3">
    <source>
        <dbReference type="Proteomes" id="UP000220106"/>
    </source>
</evidence>
<comment type="caution">
    <text evidence="2">The sequence shown here is derived from an EMBL/GenBank/DDBJ whole genome shotgun (WGS) entry which is preliminary data.</text>
</comment>
<dbReference type="Proteomes" id="UP000220106">
    <property type="component" value="Unassembled WGS sequence"/>
</dbReference>
<dbReference type="SUPFAM" id="SSF56601">
    <property type="entry name" value="beta-lactamase/transpeptidase-like"/>
    <property type="match status" value="1"/>
</dbReference>
<protein>
    <recommendedName>
        <fullName evidence="1">Beta-lactamase-related domain-containing protein</fullName>
    </recommendedName>
</protein>
<gene>
    <name evidence="2" type="ORF">CN689_24040</name>
</gene>
<feature type="domain" description="Beta-lactamase-related" evidence="1">
    <location>
        <begin position="86"/>
        <end position="390"/>
    </location>
</feature>
<dbReference type="RefSeq" id="WP_098177673.1">
    <property type="nucleotide sequence ID" value="NZ_NUEQ01000101.1"/>
</dbReference>
<sequence>MQSITKNNMKVFPPNSEDIVTKDNWFTTQKSLQGYCHSGELSSNRIIWRGNHSPTPLSYAKDSLDLAKINVTNADSVLSYLERTNTDAFLVMHKGEVLYENYFNGYKSYQPHALNSATKSFVGLIVSLLSDEGVLDLNKKASFYVPELEGTGLGGGTIQQLLDMQVPVKYMEADTPMGIGRGTPIFIASGSMPKPDNYNGPENLYEFMISSKKDKLPGTVFKYENGQTETLGWIVKRLTGKNLAELIQEFIWSKLGVEENALMHLDQIGTDIASGGMRATLRDLARFGEMMRNNGYYNGQQIIPEHMIRDIQKGGNQKYLAESSHHYLLGFSYYNKWWISHDRYGGYSARGKFDQQIHIAPKADTVIVKLSSYHSPNSVGIDAFQAILDYLVKQ</sequence>
<name>A0AAX0RY88_9BACI</name>
<dbReference type="EMBL" id="NUEQ01000101">
    <property type="protein sequence ID" value="PEJ27375.1"/>
    <property type="molecule type" value="Genomic_DNA"/>
</dbReference>
<dbReference type="AlphaFoldDB" id="A0AAX0RY88"/>
<dbReference type="Gene3D" id="3.40.710.10">
    <property type="entry name" value="DD-peptidase/beta-lactamase superfamily"/>
    <property type="match status" value="1"/>
</dbReference>
<proteinExistence type="predicted"/>
<evidence type="ECO:0000313" key="2">
    <source>
        <dbReference type="EMBL" id="PEJ27375.1"/>
    </source>
</evidence>
<dbReference type="PANTHER" id="PTHR43283">
    <property type="entry name" value="BETA-LACTAMASE-RELATED"/>
    <property type="match status" value="1"/>
</dbReference>
<dbReference type="InterPro" id="IPR012338">
    <property type="entry name" value="Beta-lactam/transpept-like"/>
</dbReference>